<evidence type="ECO:0000256" key="1">
    <source>
        <dbReference type="SAM" id="MobiDB-lite"/>
    </source>
</evidence>
<gene>
    <name evidence="2" type="ORF">AK812_SmicGene33260</name>
</gene>
<name>A0A1Q9CS12_SYMMI</name>
<dbReference type="AlphaFoldDB" id="A0A1Q9CS12"/>
<dbReference type="EMBL" id="LSRX01000960">
    <property type="protein sequence ID" value="OLP85714.1"/>
    <property type="molecule type" value="Genomic_DNA"/>
</dbReference>
<comment type="caution">
    <text evidence="2">The sequence shown here is derived from an EMBL/GenBank/DDBJ whole genome shotgun (WGS) entry which is preliminary data.</text>
</comment>
<evidence type="ECO:0000313" key="3">
    <source>
        <dbReference type="Proteomes" id="UP000186817"/>
    </source>
</evidence>
<feature type="region of interest" description="Disordered" evidence="1">
    <location>
        <begin position="483"/>
        <end position="523"/>
    </location>
</feature>
<reference evidence="2 3" key="1">
    <citation type="submission" date="2016-02" db="EMBL/GenBank/DDBJ databases">
        <title>Genome analysis of coral dinoflagellate symbionts highlights evolutionary adaptations to a symbiotic lifestyle.</title>
        <authorList>
            <person name="Aranda M."/>
            <person name="Li Y."/>
            <person name="Liew Y.J."/>
            <person name="Baumgarten S."/>
            <person name="Simakov O."/>
            <person name="Wilson M."/>
            <person name="Piel J."/>
            <person name="Ashoor H."/>
            <person name="Bougouffa S."/>
            <person name="Bajic V.B."/>
            <person name="Ryu T."/>
            <person name="Ravasi T."/>
            <person name="Bayer T."/>
            <person name="Micklem G."/>
            <person name="Kim H."/>
            <person name="Bhak J."/>
            <person name="Lajeunesse T.C."/>
            <person name="Voolstra C.R."/>
        </authorList>
    </citation>
    <scope>NUCLEOTIDE SEQUENCE [LARGE SCALE GENOMIC DNA]</scope>
    <source>
        <strain evidence="2 3">CCMP2467</strain>
    </source>
</reference>
<dbReference type="Proteomes" id="UP000186817">
    <property type="component" value="Unassembled WGS sequence"/>
</dbReference>
<feature type="compositionally biased region" description="Polar residues" evidence="1">
    <location>
        <begin position="497"/>
        <end position="509"/>
    </location>
</feature>
<organism evidence="2 3">
    <name type="scientific">Symbiodinium microadriaticum</name>
    <name type="common">Dinoflagellate</name>
    <name type="synonym">Zooxanthella microadriatica</name>
    <dbReference type="NCBI Taxonomy" id="2951"/>
    <lineage>
        <taxon>Eukaryota</taxon>
        <taxon>Sar</taxon>
        <taxon>Alveolata</taxon>
        <taxon>Dinophyceae</taxon>
        <taxon>Suessiales</taxon>
        <taxon>Symbiodiniaceae</taxon>
        <taxon>Symbiodinium</taxon>
    </lineage>
</organism>
<sequence length="523" mass="59061">MATQHGSVHAEISHERGMGEETMMAFIHKYLNSILQPFADSVDELNGAVTQLTADVETFAGHEKQLQDHAQTLKVMQAEMKAAKVSMLEVKENQQKQFADVDSQLCAGKKEAKKVKEDLFELDRRHRESHSMMLDVKRINAAADLEVRKLAVEVNNVGDVVMERVTGQLDPLRAEVARVVQGSSRTEESCRKSEERVQKQGERLEAFLENHGLQRRQEELRVKAILKSISDLDHKLGQTNANLKQQVLRAKDTDEELATLARRHDQTMRMQVVQERQQQESNDRQAVFTERLDGLRADIQNVMESLGLTEGAANLVLTVEKLKEASSAHGKSLDELHALCRDYGSDIVTLQERADLLLKADAVLEEEDKRIEETLAKRLQELHEDFCRNEERDQDQLKQEADTRARQHEECMKRIRSQEEESAKLSDSLKPLEAGLEMCKSKVQVLEGKMATAEEQVGGLSGTMDQTQEYWKGLTRGIQETYRKVTLSERQPLRTPRSANGESQLPSRGSGSGHALPALTKTV</sequence>
<accession>A0A1Q9CS12</accession>
<proteinExistence type="predicted"/>
<evidence type="ECO:0000313" key="2">
    <source>
        <dbReference type="EMBL" id="OLP85714.1"/>
    </source>
</evidence>
<protein>
    <submittedName>
        <fullName evidence="2">Uncharacterized protein</fullName>
    </submittedName>
</protein>
<dbReference type="OrthoDB" id="418023at2759"/>
<dbReference type="OMA" id="ISHERGM"/>
<keyword evidence="3" id="KW-1185">Reference proteome</keyword>